<evidence type="ECO:0000313" key="3">
    <source>
        <dbReference type="EMBL" id="MDU0258838.1"/>
    </source>
</evidence>
<evidence type="ECO:0000313" key="5">
    <source>
        <dbReference type="Proteomes" id="UP001055105"/>
    </source>
</evidence>
<proteinExistence type="predicted"/>
<evidence type="ECO:0000313" key="4">
    <source>
        <dbReference type="Proteomes" id="UP000324870"/>
    </source>
</evidence>
<gene>
    <name evidence="1" type="ORF">CE91St16_10140</name>
    <name evidence="2" type="ORF">F2A26_12785</name>
    <name evidence="3" type="ORF">RVH17_01680</name>
</gene>
<accession>A0A5B5VKT3</accession>
<keyword evidence="4" id="KW-1185">Reference proteome</keyword>
<dbReference type="EMBL" id="BQOL01000001">
    <property type="protein sequence ID" value="GKI18106.1"/>
    <property type="molecule type" value="Genomic_DNA"/>
</dbReference>
<organism evidence="1 5">
    <name type="scientific">Alistipes finegoldii</name>
    <dbReference type="NCBI Taxonomy" id="214856"/>
    <lineage>
        <taxon>Bacteria</taxon>
        <taxon>Pseudomonadati</taxon>
        <taxon>Bacteroidota</taxon>
        <taxon>Bacteroidia</taxon>
        <taxon>Bacteroidales</taxon>
        <taxon>Rikenellaceae</taxon>
        <taxon>Alistipes</taxon>
    </lineage>
</organism>
<evidence type="ECO:0000313" key="1">
    <source>
        <dbReference type="EMBL" id="GKI18106.1"/>
    </source>
</evidence>
<dbReference type="Proteomes" id="UP000324870">
    <property type="component" value="Unassembled WGS sequence"/>
</dbReference>
<reference evidence="1" key="2">
    <citation type="submission" date="2022-01" db="EMBL/GenBank/DDBJ databases">
        <title>Novel bile acid biosynthetic pathways are enriched in the microbiome of centenarians.</title>
        <authorList>
            <person name="Sato Y."/>
            <person name="Atarashi K."/>
            <person name="Plichta R.D."/>
            <person name="Arai Y."/>
            <person name="Sasajima S."/>
            <person name="Kearney M.S."/>
            <person name="Suda W."/>
            <person name="Takeshita K."/>
            <person name="Sasaki T."/>
            <person name="Okamoto S."/>
            <person name="Skelly N.A."/>
            <person name="Okamura Y."/>
            <person name="Vlamakis H."/>
            <person name="Li Y."/>
            <person name="Tanoue T."/>
            <person name="Takei H."/>
            <person name="Nittono H."/>
            <person name="Narushima S."/>
            <person name="Irie J."/>
            <person name="Itoh H."/>
            <person name="Moriya K."/>
            <person name="Sugiura Y."/>
            <person name="Suematsu M."/>
            <person name="Moritoki N."/>
            <person name="Shibata S."/>
            <person name="Littman R.D."/>
            <person name="Fischbach A.M."/>
            <person name="Uwamino Y."/>
            <person name="Inoue T."/>
            <person name="Honda A."/>
            <person name="Hattori M."/>
            <person name="Murai T."/>
            <person name="Xavier J.R."/>
            <person name="Hirose N."/>
            <person name="Honda K."/>
        </authorList>
    </citation>
    <scope>NUCLEOTIDE SEQUENCE</scope>
    <source>
        <strain evidence="1">CE91-St16</strain>
    </source>
</reference>
<comment type="caution">
    <text evidence="1">The sequence shown here is derived from an EMBL/GenBank/DDBJ whole genome shotgun (WGS) entry which is preliminary data.</text>
</comment>
<reference evidence="2 4" key="1">
    <citation type="journal article" date="2019" name="Nat. Med.">
        <title>A library of human gut bacterial isolates paired with longitudinal multiomics data enables mechanistic microbiome research.</title>
        <authorList>
            <person name="Poyet M."/>
            <person name="Groussin M."/>
            <person name="Gibbons S.M."/>
            <person name="Avila-Pacheco J."/>
            <person name="Jiang X."/>
            <person name="Kearney S.M."/>
            <person name="Perrotta A.R."/>
            <person name="Berdy B."/>
            <person name="Zhao S."/>
            <person name="Lieberman T.D."/>
            <person name="Swanson P.K."/>
            <person name="Smith M."/>
            <person name="Roesemann S."/>
            <person name="Alexander J.E."/>
            <person name="Rich S.A."/>
            <person name="Livny J."/>
            <person name="Vlamakis H."/>
            <person name="Clish C."/>
            <person name="Bullock K."/>
            <person name="Deik A."/>
            <person name="Scott J."/>
            <person name="Pierce K.A."/>
            <person name="Xavier R.J."/>
            <person name="Alm E.J."/>
        </authorList>
    </citation>
    <scope>NUCLEOTIDE SEQUENCE [LARGE SCALE GENOMIC DNA]</scope>
    <source>
        <strain evidence="2 4">BIOML-A1</strain>
    </source>
</reference>
<dbReference type="RefSeq" id="WP_009598378.1">
    <property type="nucleotide sequence ID" value="NZ_AP025581.1"/>
</dbReference>
<dbReference type="EMBL" id="VVND01000024">
    <property type="protein sequence ID" value="KAA3158052.1"/>
    <property type="molecule type" value="Genomic_DNA"/>
</dbReference>
<dbReference type="EMBL" id="JAWDES010000003">
    <property type="protein sequence ID" value="MDU0258838.1"/>
    <property type="molecule type" value="Genomic_DNA"/>
</dbReference>
<evidence type="ECO:0000313" key="2">
    <source>
        <dbReference type="EMBL" id="KAA3158052.1"/>
    </source>
</evidence>
<sequence>MIRKAPKRIYAALLLLILVAAYAGHKVHIYKEDPAHFAALCGDLMPDNGAHQIVVERCIVDDFYFFPYLDAVQPAHSFYCGMLGVLMPEATQCRRCMPVPGVSLRAPPAA</sequence>
<dbReference type="AlphaFoldDB" id="A0A5B5VKT3"/>
<protein>
    <submittedName>
        <fullName evidence="1">Uncharacterized protein</fullName>
    </submittedName>
</protein>
<dbReference type="Proteomes" id="UP001055105">
    <property type="component" value="Unassembled WGS sequence"/>
</dbReference>
<name>A0A5B5VKT3_9BACT</name>
<dbReference type="Proteomes" id="UP001181347">
    <property type="component" value="Unassembled WGS sequence"/>
</dbReference>
<reference evidence="3" key="3">
    <citation type="submission" date="2023-10" db="EMBL/GenBank/DDBJ databases">
        <title>Genome Sequence of the Bacteria from From Gut Wall in Crohn's Disease.</title>
        <authorList>
            <person name="Rodriguez-Palacios A."/>
        </authorList>
    </citation>
    <scope>NUCLEOTIDE SEQUENCE</scope>
    <source>
        <strain evidence="3">CavFT-hAR58</strain>
    </source>
</reference>